<dbReference type="Proteomes" id="UP000319138">
    <property type="component" value="Unassembled WGS sequence"/>
</dbReference>
<dbReference type="EMBL" id="VMHL01000006">
    <property type="protein sequence ID" value="TSJ87867.1"/>
    <property type="molecule type" value="Genomic_DNA"/>
</dbReference>
<feature type="domain" description="Prepilin peptidase A24 N-terminal" evidence="12">
    <location>
        <begin position="8"/>
        <end position="95"/>
    </location>
</feature>
<keyword evidence="6 10" id="KW-1133">Transmembrane helix</keyword>
<dbReference type="GO" id="GO:0032259">
    <property type="term" value="P:methylation"/>
    <property type="evidence" value="ECO:0007669"/>
    <property type="project" value="UniProtKB-KW"/>
</dbReference>
<evidence type="ECO:0000313" key="14">
    <source>
        <dbReference type="Proteomes" id="UP000319138"/>
    </source>
</evidence>
<organism evidence="13 14">
    <name type="scientific">Gilliamella apicola</name>
    <dbReference type="NCBI Taxonomy" id="1196095"/>
    <lineage>
        <taxon>Bacteria</taxon>
        <taxon>Pseudomonadati</taxon>
        <taxon>Pseudomonadota</taxon>
        <taxon>Gammaproteobacteria</taxon>
        <taxon>Orbales</taxon>
        <taxon>Orbaceae</taxon>
        <taxon>Gilliamella</taxon>
    </lineage>
</organism>
<keyword evidence="9" id="KW-0511">Multifunctional enzyme</keyword>
<feature type="transmembrane region" description="Helical" evidence="10">
    <location>
        <begin position="50"/>
        <end position="69"/>
    </location>
</feature>
<dbReference type="GO" id="GO:0005886">
    <property type="term" value="C:plasma membrane"/>
    <property type="evidence" value="ECO:0007669"/>
    <property type="project" value="UniProtKB-SubCell"/>
</dbReference>
<feature type="transmembrane region" description="Helical" evidence="10">
    <location>
        <begin position="76"/>
        <end position="95"/>
    </location>
</feature>
<dbReference type="PANTHER" id="PTHR30487:SF0">
    <property type="entry name" value="PREPILIN LEADER PEPTIDASE_N-METHYLTRANSFERASE-RELATED"/>
    <property type="match status" value="1"/>
</dbReference>
<keyword evidence="7 10" id="KW-0472">Membrane</keyword>
<evidence type="ECO:0000259" key="11">
    <source>
        <dbReference type="Pfam" id="PF01478"/>
    </source>
</evidence>
<feature type="transmembrane region" description="Helical" evidence="10">
    <location>
        <begin position="133"/>
        <end position="151"/>
    </location>
</feature>
<gene>
    <name evidence="13" type="ORF">FPQ14_11000</name>
</gene>
<evidence type="ECO:0000256" key="8">
    <source>
        <dbReference type="RuleBase" id="RU003793"/>
    </source>
</evidence>
<dbReference type="InterPro" id="IPR014032">
    <property type="entry name" value="Peptidase_A24A_bac"/>
</dbReference>
<feature type="transmembrane region" description="Helical" evidence="10">
    <location>
        <begin position="188"/>
        <end position="218"/>
    </location>
</feature>
<feature type="domain" description="Prepilin type IV endopeptidase peptidase" evidence="11">
    <location>
        <begin position="107"/>
        <end position="217"/>
    </location>
</feature>
<comment type="function">
    <text evidence="9">Plays an essential role in type IV pili and type II pseudopili formation by proteolytically removing the leader sequence from substrate proteins and subsequently monomethylating the alpha-amino group of the newly exposed N-terminal phenylalanine.</text>
</comment>
<keyword evidence="5 9" id="KW-0812">Transmembrane</keyword>
<comment type="catalytic activity">
    <reaction evidence="9">
        <text>Typically cleaves a -Gly-|-Phe- bond to release an N-terminal, basic peptide of 5-8 residues from type IV prepilin, and then N-methylates the new N-terminal amino group, the methyl donor being S-adenosyl-L-methionine.</text>
        <dbReference type="EC" id="3.4.23.43"/>
    </reaction>
</comment>
<dbReference type="Pfam" id="PF01478">
    <property type="entry name" value="Peptidase_A24"/>
    <property type="match status" value="1"/>
</dbReference>
<evidence type="ECO:0000256" key="6">
    <source>
        <dbReference type="ARBA" id="ARBA00022989"/>
    </source>
</evidence>
<comment type="caution">
    <text evidence="13">The sequence shown here is derived from an EMBL/GenBank/DDBJ whole genome shotgun (WGS) entry which is preliminary data.</text>
</comment>
<evidence type="ECO:0000256" key="7">
    <source>
        <dbReference type="ARBA" id="ARBA00023136"/>
    </source>
</evidence>
<sequence length="246" mass="28162">MAVMVFCVGLAVGSFVQVAYSRYFPSQSLFAYLVAISIPRSKCKNCHHQLYTWHLIPILSWMMLGRRCYFCQRKITFHNLFFELSIAGLFLLIYLDKGLTFQSGLLMLLAACFLVLALIDFHYFLLPDFFTQSLMWGGLIMAYFNLCSLTINDSLTGIFYGYLMLKLPAICYFFLTKRVGLGDGDIKLAAALGAWVPCQFIPILLIMASLLGIFYFILAKCRTSMHIAFGPFLLLSGYIILYWFRF</sequence>
<comment type="similarity">
    <text evidence="2 8">Belongs to the peptidase A24 family.</text>
</comment>
<dbReference type="GO" id="GO:0004190">
    <property type="term" value="F:aspartic-type endopeptidase activity"/>
    <property type="evidence" value="ECO:0007669"/>
    <property type="project" value="UniProtKB-EC"/>
</dbReference>
<evidence type="ECO:0000256" key="2">
    <source>
        <dbReference type="ARBA" id="ARBA00005801"/>
    </source>
</evidence>
<evidence type="ECO:0000256" key="10">
    <source>
        <dbReference type="SAM" id="Phobius"/>
    </source>
</evidence>
<accession>A0A556RG59</accession>
<keyword evidence="9" id="KW-0378">Hydrolase</keyword>
<dbReference type="InterPro" id="IPR050882">
    <property type="entry name" value="Prepilin_peptidase/N-MTase"/>
</dbReference>
<name>A0A556RG59_9GAMM</name>
<keyword evidence="3" id="KW-1003">Cell membrane</keyword>
<dbReference type="GO" id="GO:0008168">
    <property type="term" value="F:methyltransferase activity"/>
    <property type="evidence" value="ECO:0007669"/>
    <property type="project" value="UniProtKB-KW"/>
</dbReference>
<dbReference type="Gene3D" id="1.20.120.1220">
    <property type="match status" value="1"/>
</dbReference>
<feature type="transmembrane region" description="Helical" evidence="10">
    <location>
        <begin position="224"/>
        <end position="244"/>
    </location>
</feature>
<evidence type="ECO:0000256" key="9">
    <source>
        <dbReference type="RuleBase" id="RU003794"/>
    </source>
</evidence>
<dbReference type="RefSeq" id="WP_144190210.1">
    <property type="nucleotide sequence ID" value="NZ_VMHL01000006.1"/>
</dbReference>
<evidence type="ECO:0000256" key="3">
    <source>
        <dbReference type="ARBA" id="ARBA00022475"/>
    </source>
</evidence>
<comment type="subcellular location">
    <subcellularLocation>
        <location evidence="1">Cell inner membrane</location>
        <topology evidence="1">Multi-pass membrane protein</topology>
    </subcellularLocation>
    <subcellularLocation>
        <location evidence="9">Cell membrane</location>
        <topology evidence="9">Multi-pass membrane protein</topology>
    </subcellularLocation>
</comment>
<dbReference type="InterPro" id="IPR010627">
    <property type="entry name" value="Prepilin_pept_A24_N"/>
</dbReference>
<keyword evidence="9" id="KW-0489">Methyltransferase</keyword>
<dbReference type="EC" id="3.4.23.43" evidence="9"/>
<dbReference type="PANTHER" id="PTHR30487">
    <property type="entry name" value="TYPE 4 PREPILIN-LIKE PROTEINS LEADER PEPTIDE-PROCESSING ENZYME"/>
    <property type="match status" value="1"/>
</dbReference>
<keyword evidence="9" id="KW-0808">Transferase</keyword>
<keyword evidence="4" id="KW-0997">Cell inner membrane</keyword>
<dbReference type="PRINTS" id="PR00864">
    <property type="entry name" value="PREPILNPTASE"/>
</dbReference>
<dbReference type="EC" id="2.1.1.-" evidence="9"/>
<protein>
    <recommendedName>
        <fullName evidence="9">Prepilin leader peptidase/N-methyltransferase</fullName>
        <ecNumber evidence="9">2.1.1.-</ecNumber>
        <ecNumber evidence="9">3.4.23.43</ecNumber>
    </recommendedName>
</protein>
<reference evidence="13 14" key="1">
    <citation type="submission" date="2019-07" db="EMBL/GenBank/DDBJ databases">
        <title>Gilliamella genomes.</title>
        <authorList>
            <person name="Zheng H."/>
        </authorList>
    </citation>
    <scope>NUCLEOTIDE SEQUENCE [LARGE SCALE GENOMIC DNA]</scope>
    <source>
        <strain evidence="13 14">W8131</strain>
    </source>
</reference>
<evidence type="ECO:0000259" key="12">
    <source>
        <dbReference type="Pfam" id="PF06750"/>
    </source>
</evidence>
<keyword evidence="9" id="KW-0645">Protease</keyword>
<dbReference type="Pfam" id="PF06750">
    <property type="entry name" value="A24_N_bact"/>
    <property type="match status" value="1"/>
</dbReference>
<evidence type="ECO:0000256" key="5">
    <source>
        <dbReference type="ARBA" id="ARBA00022692"/>
    </source>
</evidence>
<evidence type="ECO:0000256" key="4">
    <source>
        <dbReference type="ARBA" id="ARBA00022519"/>
    </source>
</evidence>
<dbReference type="GO" id="GO:0006465">
    <property type="term" value="P:signal peptide processing"/>
    <property type="evidence" value="ECO:0007669"/>
    <property type="project" value="TreeGrafter"/>
</dbReference>
<evidence type="ECO:0000313" key="13">
    <source>
        <dbReference type="EMBL" id="TSJ87867.1"/>
    </source>
</evidence>
<feature type="transmembrane region" description="Helical" evidence="10">
    <location>
        <begin position="101"/>
        <end position="126"/>
    </location>
</feature>
<feature type="transmembrane region" description="Helical" evidence="10">
    <location>
        <begin position="157"/>
        <end position="176"/>
    </location>
</feature>
<dbReference type="AlphaFoldDB" id="A0A556RG59"/>
<dbReference type="InterPro" id="IPR000045">
    <property type="entry name" value="Prepilin_IV_endopep_pep"/>
</dbReference>
<evidence type="ECO:0000256" key="1">
    <source>
        <dbReference type="ARBA" id="ARBA00004429"/>
    </source>
</evidence>
<proteinExistence type="inferred from homology"/>